<protein>
    <submittedName>
        <fullName evidence="2">Uncharacterized protein</fullName>
    </submittedName>
</protein>
<gene>
    <name evidence="2" type="ORF">ZEAMMB73_Zm00001d024266</name>
</gene>
<feature type="compositionally biased region" description="Low complexity" evidence="1">
    <location>
        <begin position="11"/>
        <end position="30"/>
    </location>
</feature>
<reference evidence="2" key="1">
    <citation type="submission" date="2015-12" db="EMBL/GenBank/DDBJ databases">
        <title>Update maize B73 reference genome by single molecule sequencing technologies.</title>
        <authorList>
            <consortium name="Maize Genome Sequencing Project"/>
            <person name="Ware D."/>
        </authorList>
    </citation>
    <scope>NUCLEOTIDE SEQUENCE</scope>
    <source>
        <tissue evidence="2">Seedling</tissue>
    </source>
</reference>
<feature type="region of interest" description="Disordered" evidence="1">
    <location>
        <begin position="1"/>
        <end position="30"/>
    </location>
</feature>
<accession>A0A1D6IYF2</accession>
<feature type="compositionally biased region" description="Polar residues" evidence="1">
    <location>
        <begin position="79"/>
        <end position="94"/>
    </location>
</feature>
<evidence type="ECO:0000256" key="1">
    <source>
        <dbReference type="SAM" id="MobiDB-lite"/>
    </source>
</evidence>
<proteinExistence type="predicted"/>
<dbReference type="PaxDb" id="4577-GRMZM2G316371_P01"/>
<dbReference type="AlphaFoldDB" id="A0A1D6IYF2"/>
<feature type="region of interest" description="Disordered" evidence="1">
    <location>
        <begin position="68"/>
        <end position="124"/>
    </location>
</feature>
<sequence length="193" mass="20805">MSDLKWRQSSETESGEASGSSGSGSSSAAWWEEASARSTLAAVATTGARGEVRYRRVARRAYLRAKGVPARGELRLGQRQETGSAAEESSSHLVLQNLEAGPQRSNKKVPHAGPQRSNKKVSHYSSSTLSRFCSNVAEAEILAATADAGPRLKHLHLNKHHFRWPWESGTGGDSEATETAKDARPPVPAAFRQ</sequence>
<name>A0A1D6IYF2_MAIZE</name>
<organism evidence="2">
    <name type="scientific">Zea mays</name>
    <name type="common">Maize</name>
    <dbReference type="NCBI Taxonomy" id="4577"/>
    <lineage>
        <taxon>Eukaryota</taxon>
        <taxon>Viridiplantae</taxon>
        <taxon>Streptophyta</taxon>
        <taxon>Embryophyta</taxon>
        <taxon>Tracheophyta</taxon>
        <taxon>Spermatophyta</taxon>
        <taxon>Magnoliopsida</taxon>
        <taxon>Liliopsida</taxon>
        <taxon>Poales</taxon>
        <taxon>Poaceae</taxon>
        <taxon>PACMAD clade</taxon>
        <taxon>Panicoideae</taxon>
        <taxon>Andropogonodae</taxon>
        <taxon>Andropogoneae</taxon>
        <taxon>Tripsacinae</taxon>
        <taxon>Zea</taxon>
    </lineage>
</organism>
<feature type="compositionally biased region" description="Basic and acidic residues" evidence="1">
    <location>
        <begin position="1"/>
        <end position="10"/>
    </location>
</feature>
<dbReference type="InParanoid" id="A0A1D6IYF2"/>
<feature type="region of interest" description="Disordered" evidence="1">
    <location>
        <begin position="164"/>
        <end position="193"/>
    </location>
</feature>
<evidence type="ECO:0000313" key="2">
    <source>
        <dbReference type="EMBL" id="AQK40915.1"/>
    </source>
</evidence>
<dbReference type="EMBL" id="CM000786">
    <property type="protein sequence ID" value="AQK40915.1"/>
    <property type="molecule type" value="Genomic_DNA"/>
</dbReference>